<dbReference type="InterPro" id="IPR001117">
    <property type="entry name" value="Cu-oxidase_2nd"/>
</dbReference>
<accession>A0AAD2B8G7</accession>
<dbReference type="InterPro" id="IPR045087">
    <property type="entry name" value="Cu-oxidase_fam"/>
</dbReference>
<name>A0AAD2B8G7_9RALS</name>
<sequence length="659" mass="72978">MLNDCLMLNDSPGIAMEVLLAFVTQGHNLPTGARIVGDNTSIDLALRRKFLRQMAGAGLAATGAGIGTPASGLQSQDRSTDLSGTEFALTIGRTPVNFTGHLRYALTVNGSIPAPILRWKQGSEVTLRVTNTLATQTSIHWHGILVPFAMDGVPGVSFPGIPAHQTFVYKFKVRQAGTYWYHSHTRFQEQLGLYGPLVIEPQRPAPIPSDRDYVVMLSDWTDEDPENVFLHLKQSSDFYNFQLPTVTDFVADVRAAGLSKALARRRMWNQMRMNPTDLADVSAATYCYLVNGATPFTNWTAIAEAGEYVRLRFINGSATTTFDVRIPGLTMRVCAADGQDVEPVNVDEFRIGVAETYDVLVQMPRNEAYTIFAQAMDRSGYARATLAPKHGMRAAIPIMDPKTWLTMADMGMDMNMNGMSMTSGPPNETMETQDNGIHSPLGHSMQAGGETAADAMPGMRLQSGDEGMAGMKPSMSMSHDGKPEHSHPMTMLGMHGGPEVDMRSMNPSKSLADPGPRLRQNGRRVLTYADLRTLGQPYDDRPPGREIVLHLTGNMRRFIWGFDGKRFSEAEPIRLYYGERLRITLVNDTMMNHPMHLHGMFSELENTERQALVRKHTINVQPSKQISFLVTADAPGQWAFHCHLLYHMEAGMFRKVVVA</sequence>
<feature type="domain" description="Plastocyanin-like" evidence="5">
    <location>
        <begin position="212"/>
        <end position="386"/>
    </location>
</feature>
<dbReference type="InterPro" id="IPR033138">
    <property type="entry name" value="Cu_oxidase_CS"/>
</dbReference>
<feature type="domain" description="Plastocyanin-like" evidence="7">
    <location>
        <begin position="92"/>
        <end position="202"/>
    </location>
</feature>
<dbReference type="InterPro" id="IPR011707">
    <property type="entry name" value="Cu-oxidase-like_N"/>
</dbReference>
<dbReference type="EMBL" id="CATVXE010000047">
    <property type="protein sequence ID" value="CAJ0698281.1"/>
    <property type="molecule type" value="Genomic_DNA"/>
</dbReference>
<dbReference type="Pfam" id="PF00394">
    <property type="entry name" value="Cu-oxidase"/>
    <property type="match status" value="1"/>
</dbReference>
<dbReference type="InterPro" id="IPR006376">
    <property type="entry name" value="Cu-R_CopA"/>
</dbReference>
<evidence type="ECO:0000313" key="9">
    <source>
        <dbReference type="Proteomes" id="UP001190002"/>
    </source>
</evidence>
<dbReference type="PROSITE" id="PS00079">
    <property type="entry name" value="MULTICOPPER_OXIDASE1"/>
    <property type="match status" value="1"/>
</dbReference>
<evidence type="ECO:0000259" key="5">
    <source>
        <dbReference type="Pfam" id="PF00394"/>
    </source>
</evidence>
<dbReference type="InterPro" id="IPR008972">
    <property type="entry name" value="Cupredoxin"/>
</dbReference>
<dbReference type="NCBIfam" id="TIGR01480">
    <property type="entry name" value="copper_res_A"/>
    <property type="match status" value="1"/>
</dbReference>
<dbReference type="InterPro" id="IPR034279">
    <property type="entry name" value="CuRO_3_CopA"/>
</dbReference>
<dbReference type="Gene3D" id="2.60.40.420">
    <property type="entry name" value="Cupredoxins - blue copper proteins"/>
    <property type="match status" value="3"/>
</dbReference>
<feature type="domain" description="Plastocyanin-like" evidence="6">
    <location>
        <begin position="541"/>
        <end position="658"/>
    </location>
</feature>
<keyword evidence="3" id="KW-0560">Oxidoreductase</keyword>
<evidence type="ECO:0000259" key="6">
    <source>
        <dbReference type="Pfam" id="PF07731"/>
    </source>
</evidence>
<evidence type="ECO:0000256" key="3">
    <source>
        <dbReference type="ARBA" id="ARBA00023002"/>
    </source>
</evidence>
<gene>
    <name evidence="8" type="primary">copA_9</name>
    <name evidence="8" type="ORF">R77591_04957</name>
</gene>
<dbReference type="Proteomes" id="UP001190002">
    <property type="component" value="Unassembled WGS sequence"/>
</dbReference>
<keyword evidence="4" id="KW-0186">Copper</keyword>
<evidence type="ECO:0000256" key="4">
    <source>
        <dbReference type="ARBA" id="ARBA00023008"/>
    </source>
</evidence>
<dbReference type="InterPro" id="IPR002355">
    <property type="entry name" value="Cu_oxidase_Cu_BS"/>
</dbReference>
<comment type="subcellular location">
    <subcellularLocation>
        <location evidence="1">Periplasm</location>
    </subcellularLocation>
</comment>
<dbReference type="GO" id="GO:0042597">
    <property type="term" value="C:periplasmic space"/>
    <property type="evidence" value="ECO:0007669"/>
    <property type="project" value="UniProtKB-SubCell"/>
</dbReference>
<evidence type="ECO:0000256" key="1">
    <source>
        <dbReference type="ARBA" id="ARBA00004418"/>
    </source>
</evidence>
<dbReference type="RefSeq" id="WP_004635283.1">
    <property type="nucleotide sequence ID" value="NZ_CATVXE010000047.1"/>
</dbReference>
<dbReference type="PANTHER" id="PTHR11709">
    <property type="entry name" value="MULTI-COPPER OXIDASE"/>
    <property type="match status" value="1"/>
</dbReference>
<dbReference type="SUPFAM" id="SSF49503">
    <property type="entry name" value="Cupredoxins"/>
    <property type="match status" value="3"/>
</dbReference>
<dbReference type="GO" id="GO:0005507">
    <property type="term" value="F:copper ion binding"/>
    <property type="evidence" value="ECO:0007669"/>
    <property type="project" value="InterPro"/>
</dbReference>
<keyword evidence="2" id="KW-0479">Metal-binding</keyword>
<evidence type="ECO:0000256" key="2">
    <source>
        <dbReference type="ARBA" id="ARBA00022723"/>
    </source>
</evidence>
<dbReference type="AlphaFoldDB" id="A0AAD2B8G7"/>
<evidence type="ECO:0000313" key="8">
    <source>
        <dbReference type="EMBL" id="CAJ0698281.1"/>
    </source>
</evidence>
<dbReference type="PROSITE" id="PS00080">
    <property type="entry name" value="MULTICOPPER_OXIDASE2"/>
    <property type="match status" value="1"/>
</dbReference>
<proteinExistence type="predicted"/>
<dbReference type="InterPro" id="IPR034282">
    <property type="entry name" value="CuRO_2_CopA"/>
</dbReference>
<dbReference type="GO" id="GO:0016491">
    <property type="term" value="F:oxidoreductase activity"/>
    <property type="evidence" value="ECO:0007669"/>
    <property type="project" value="UniProtKB-KW"/>
</dbReference>
<organism evidence="8 9">
    <name type="scientific">Ralstonia mannitolilytica</name>
    <dbReference type="NCBI Taxonomy" id="105219"/>
    <lineage>
        <taxon>Bacteria</taxon>
        <taxon>Pseudomonadati</taxon>
        <taxon>Pseudomonadota</taxon>
        <taxon>Betaproteobacteria</taxon>
        <taxon>Burkholderiales</taxon>
        <taxon>Burkholderiaceae</taxon>
        <taxon>Ralstonia</taxon>
    </lineage>
</organism>
<dbReference type="Pfam" id="PF07732">
    <property type="entry name" value="Cu-oxidase_3"/>
    <property type="match status" value="1"/>
</dbReference>
<reference evidence="8" key="1">
    <citation type="submission" date="2023-07" db="EMBL/GenBank/DDBJ databases">
        <authorList>
            <person name="Peeters C."/>
        </authorList>
    </citation>
    <scope>NUCLEOTIDE SEQUENCE</scope>
    <source>
        <strain evidence="8">R-77591</strain>
    </source>
</reference>
<dbReference type="InterPro" id="IPR011706">
    <property type="entry name" value="Cu-oxidase_C"/>
</dbReference>
<dbReference type="PANTHER" id="PTHR11709:SF394">
    <property type="entry name" value="FI03373P-RELATED"/>
    <property type="match status" value="1"/>
</dbReference>
<protein>
    <submittedName>
        <fullName evidence="8">Copper resistance protein A</fullName>
    </submittedName>
</protein>
<evidence type="ECO:0000259" key="7">
    <source>
        <dbReference type="Pfam" id="PF07732"/>
    </source>
</evidence>
<dbReference type="CDD" id="cd13874">
    <property type="entry name" value="CuRO_2_CopA"/>
    <property type="match status" value="1"/>
</dbReference>
<dbReference type="CDD" id="cd13896">
    <property type="entry name" value="CuRO_3_CopA"/>
    <property type="match status" value="1"/>
</dbReference>
<comment type="caution">
    <text evidence="8">The sequence shown here is derived from an EMBL/GenBank/DDBJ whole genome shotgun (WGS) entry which is preliminary data.</text>
</comment>
<dbReference type="Pfam" id="PF07731">
    <property type="entry name" value="Cu-oxidase_2"/>
    <property type="match status" value="1"/>
</dbReference>